<gene>
    <name evidence="7" type="ORF">A3D99_00830</name>
</gene>
<dbReference type="PANTHER" id="PTHR11709:SF394">
    <property type="entry name" value="FI03373P-RELATED"/>
    <property type="match status" value="1"/>
</dbReference>
<comment type="caution">
    <text evidence="7">The sequence shown here is derived from an EMBL/GenBank/DDBJ whole genome shotgun (WGS) entry which is preliminary data.</text>
</comment>
<evidence type="ECO:0000259" key="5">
    <source>
        <dbReference type="Pfam" id="PF07731"/>
    </source>
</evidence>
<evidence type="ECO:0000259" key="6">
    <source>
        <dbReference type="Pfam" id="PF07732"/>
    </source>
</evidence>
<dbReference type="SUPFAM" id="SSF49503">
    <property type="entry name" value="Cupredoxins"/>
    <property type="match status" value="3"/>
</dbReference>
<dbReference type="InterPro" id="IPR002355">
    <property type="entry name" value="Cu_oxidase_Cu_BS"/>
</dbReference>
<keyword evidence="2" id="KW-0560">Oxidoreductase</keyword>
<dbReference type="GO" id="GO:0005507">
    <property type="term" value="F:copper ion binding"/>
    <property type="evidence" value="ECO:0007669"/>
    <property type="project" value="InterPro"/>
</dbReference>
<dbReference type="CDD" id="cd04207">
    <property type="entry name" value="CuRO_3_LCC_like"/>
    <property type="match status" value="1"/>
</dbReference>
<dbReference type="CDD" id="cd13861">
    <property type="entry name" value="CuRO_1_CumA_like"/>
    <property type="match status" value="1"/>
</dbReference>
<dbReference type="InterPro" id="IPR045087">
    <property type="entry name" value="Cu-oxidase_fam"/>
</dbReference>
<dbReference type="Proteomes" id="UP000177528">
    <property type="component" value="Unassembled WGS sequence"/>
</dbReference>
<organism evidence="7 8">
    <name type="scientific">Candidatus Andersenbacteria bacterium RIFCSPHIGHO2_12_FULL_45_11</name>
    <dbReference type="NCBI Taxonomy" id="1797281"/>
    <lineage>
        <taxon>Bacteria</taxon>
        <taxon>Candidatus Anderseniibacteriota</taxon>
    </lineage>
</organism>
<accession>A0A1G1X5K8</accession>
<dbReference type="EMBL" id="MHHR01000002">
    <property type="protein sequence ID" value="OGY35274.1"/>
    <property type="molecule type" value="Genomic_DNA"/>
</dbReference>
<dbReference type="InterPro" id="IPR011706">
    <property type="entry name" value="Cu-oxidase_C"/>
</dbReference>
<keyword evidence="1" id="KW-0479">Metal-binding</keyword>
<dbReference type="PANTHER" id="PTHR11709">
    <property type="entry name" value="MULTI-COPPER OXIDASE"/>
    <property type="match status" value="1"/>
</dbReference>
<dbReference type="Gene3D" id="2.60.40.420">
    <property type="entry name" value="Cupredoxins - blue copper proteins"/>
    <property type="match status" value="3"/>
</dbReference>
<sequence>MPDAKSSEAVKLNNGDTYELVASIVKKTINGLPIKMLAYNGSIPGPLIKVTQGSEITIHFTNKTDVETTLHSHGVRMENAFDGTPDTQRPIPIGGTFTYTLKFPDAGMFWYHPHIREDYAQESGLYGNFLVTPADNAYWSPVNREEALVIDDVLIENGTLAPFSKKAVDHTLMGRFGNVMLVNGETDYALKAKQGETIRLYITNTANVRPFNLVIPGTKMKLVGADNGKYEREQFIKSVIIGPSERVIVEALFDKTGVFTLQNETPDRTYDLATIQVSSETMLPSYAGQFATLRTNNDVIKDIDSFRAAFSKQADKNLALTVDMMGMGNTATGGHMMPDGTMMGGSMMNTGSDPIEWEDTMGTMSQMSNAQMMQWKIVDKDTGKTNSDINWNFNVGDKVKVKIFNDPKSMHPMQHPIHFHGQRFLVVSKNGVVNDNMAWEDTVLVGSGETVELLIEMSNPGTWMAHCHIAEHLEDGMMFSFNVKS</sequence>
<dbReference type="InterPro" id="IPR001117">
    <property type="entry name" value="Cu-oxidase_2nd"/>
</dbReference>
<feature type="domain" description="Plastocyanin-like" evidence="4">
    <location>
        <begin position="180"/>
        <end position="263"/>
    </location>
</feature>
<evidence type="ECO:0000259" key="4">
    <source>
        <dbReference type="Pfam" id="PF00394"/>
    </source>
</evidence>
<protein>
    <recommendedName>
        <fullName evidence="9">Copper oxidase</fullName>
    </recommendedName>
</protein>
<keyword evidence="3" id="KW-0186">Copper</keyword>
<evidence type="ECO:0000256" key="2">
    <source>
        <dbReference type="ARBA" id="ARBA00023002"/>
    </source>
</evidence>
<dbReference type="InterPro" id="IPR011707">
    <property type="entry name" value="Cu-oxidase-like_N"/>
</dbReference>
<dbReference type="PROSITE" id="PS00080">
    <property type="entry name" value="MULTICOPPER_OXIDASE2"/>
    <property type="match status" value="1"/>
</dbReference>
<dbReference type="InterPro" id="IPR008972">
    <property type="entry name" value="Cupredoxin"/>
</dbReference>
<evidence type="ECO:0000313" key="7">
    <source>
        <dbReference type="EMBL" id="OGY35274.1"/>
    </source>
</evidence>
<dbReference type="GO" id="GO:0016491">
    <property type="term" value="F:oxidoreductase activity"/>
    <property type="evidence" value="ECO:0007669"/>
    <property type="project" value="UniProtKB-KW"/>
</dbReference>
<evidence type="ECO:0000313" key="8">
    <source>
        <dbReference type="Proteomes" id="UP000177528"/>
    </source>
</evidence>
<evidence type="ECO:0000256" key="1">
    <source>
        <dbReference type="ARBA" id="ARBA00022723"/>
    </source>
</evidence>
<dbReference type="Pfam" id="PF07731">
    <property type="entry name" value="Cu-oxidase_2"/>
    <property type="match status" value="1"/>
</dbReference>
<dbReference type="AlphaFoldDB" id="A0A1G1X5K8"/>
<dbReference type="Pfam" id="PF07732">
    <property type="entry name" value="Cu-oxidase_3"/>
    <property type="match status" value="1"/>
</dbReference>
<name>A0A1G1X5K8_9BACT</name>
<reference evidence="7 8" key="1">
    <citation type="journal article" date="2016" name="Nat. Commun.">
        <title>Thousands of microbial genomes shed light on interconnected biogeochemical processes in an aquifer system.</title>
        <authorList>
            <person name="Anantharaman K."/>
            <person name="Brown C.T."/>
            <person name="Hug L.A."/>
            <person name="Sharon I."/>
            <person name="Castelle C.J."/>
            <person name="Probst A.J."/>
            <person name="Thomas B.C."/>
            <person name="Singh A."/>
            <person name="Wilkins M.J."/>
            <person name="Karaoz U."/>
            <person name="Brodie E.L."/>
            <person name="Williams K.H."/>
            <person name="Hubbard S.S."/>
            <person name="Banfield J.F."/>
        </authorList>
    </citation>
    <scope>NUCLEOTIDE SEQUENCE [LARGE SCALE GENOMIC DNA]</scope>
</reference>
<evidence type="ECO:0000256" key="3">
    <source>
        <dbReference type="ARBA" id="ARBA00023008"/>
    </source>
</evidence>
<evidence type="ECO:0008006" key="9">
    <source>
        <dbReference type="Google" id="ProtNLM"/>
    </source>
</evidence>
<dbReference type="Pfam" id="PF00394">
    <property type="entry name" value="Cu-oxidase"/>
    <property type="match status" value="1"/>
</dbReference>
<feature type="domain" description="Plastocyanin-like" evidence="6">
    <location>
        <begin position="34"/>
        <end position="134"/>
    </location>
</feature>
<feature type="domain" description="Plastocyanin-like" evidence="5">
    <location>
        <begin position="363"/>
        <end position="484"/>
    </location>
</feature>
<proteinExistence type="predicted"/>